<keyword evidence="2" id="KW-0560">Oxidoreductase</keyword>
<dbReference type="GO" id="GO:0070819">
    <property type="term" value="F:menaquinone-dependent protoporphyrinogen oxidase activity"/>
    <property type="evidence" value="ECO:0007669"/>
    <property type="project" value="TreeGrafter"/>
</dbReference>
<dbReference type="GO" id="GO:0010181">
    <property type="term" value="F:FMN binding"/>
    <property type="evidence" value="ECO:0007669"/>
    <property type="project" value="InterPro"/>
</dbReference>
<dbReference type="InterPro" id="IPR008254">
    <property type="entry name" value="Flavodoxin/NO_synth"/>
</dbReference>
<name>A0A1M4MLQ9_9EURY</name>
<dbReference type="InterPro" id="IPR001226">
    <property type="entry name" value="Flavodoxin_CS"/>
</dbReference>
<dbReference type="PROSITE" id="PS50902">
    <property type="entry name" value="FLAVODOXIN_LIKE"/>
    <property type="match status" value="1"/>
</dbReference>
<dbReference type="InterPro" id="IPR052200">
    <property type="entry name" value="Protoporphyrinogen_IX_DH"/>
</dbReference>
<evidence type="ECO:0000259" key="1">
    <source>
        <dbReference type="PROSITE" id="PS50902"/>
    </source>
</evidence>
<gene>
    <name evidence="2" type="primary">hemG_2</name>
    <name evidence="2" type="ORF">L21_1685</name>
</gene>
<evidence type="ECO:0000313" key="2">
    <source>
        <dbReference type="EMBL" id="SCL75772.1"/>
    </source>
</evidence>
<dbReference type="SUPFAM" id="SSF52218">
    <property type="entry name" value="Flavoproteins"/>
    <property type="match status" value="1"/>
</dbReference>
<reference evidence="2 3" key="1">
    <citation type="submission" date="2016-08" db="EMBL/GenBank/DDBJ databases">
        <authorList>
            <person name="Seilhamer J.J."/>
        </authorList>
    </citation>
    <scope>NUCLEOTIDE SEQUENCE [LARGE SCALE GENOMIC DNA]</scope>
    <source>
        <strain evidence="2">L21-II-0</strain>
    </source>
</reference>
<dbReference type="RefSeq" id="WP_074370012.1">
    <property type="nucleotide sequence ID" value="NZ_FMID01000041.1"/>
</dbReference>
<dbReference type="InterPro" id="IPR029039">
    <property type="entry name" value="Flavoprotein-like_sf"/>
</dbReference>
<dbReference type="EC" id="1.3.5.3" evidence="2"/>
<proteinExistence type="predicted"/>
<protein>
    <submittedName>
        <fullName evidence="2">Protoporphyrinogen IX dehydrogenase</fullName>
        <ecNumber evidence="2">1.3.5.3</ecNumber>
    </submittedName>
</protein>
<evidence type="ECO:0000313" key="3">
    <source>
        <dbReference type="Proteomes" id="UP000184671"/>
    </source>
</evidence>
<dbReference type="PROSITE" id="PS00201">
    <property type="entry name" value="FLAVODOXIN"/>
    <property type="match status" value="1"/>
</dbReference>
<dbReference type="InterPro" id="IPR026816">
    <property type="entry name" value="Flavodoxin_dom"/>
</dbReference>
<dbReference type="PANTHER" id="PTHR38030">
    <property type="entry name" value="PROTOPORPHYRINOGEN IX DEHYDROGENASE [MENAQUINONE]"/>
    <property type="match status" value="1"/>
</dbReference>
<dbReference type="AlphaFoldDB" id="A0A1M4MLQ9"/>
<organism evidence="2 3">
    <name type="scientific">Methanoculleus chikugoensis</name>
    <dbReference type="NCBI Taxonomy" id="118126"/>
    <lineage>
        <taxon>Archaea</taxon>
        <taxon>Methanobacteriati</taxon>
        <taxon>Methanobacteriota</taxon>
        <taxon>Stenosarchaea group</taxon>
        <taxon>Methanomicrobia</taxon>
        <taxon>Methanomicrobiales</taxon>
        <taxon>Methanomicrobiaceae</taxon>
        <taxon>Methanoculleus</taxon>
    </lineage>
</organism>
<dbReference type="Proteomes" id="UP000184671">
    <property type="component" value="Unassembled WGS sequence"/>
</dbReference>
<accession>A0A1M4MLQ9</accession>
<dbReference type="Pfam" id="PF12724">
    <property type="entry name" value="Flavodoxin_5"/>
    <property type="match status" value="1"/>
</dbReference>
<dbReference type="Gene3D" id="3.40.50.360">
    <property type="match status" value="1"/>
</dbReference>
<dbReference type="STRING" id="118126.L21_1685"/>
<dbReference type="GO" id="GO:0009055">
    <property type="term" value="F:electron transfer activity"/>
    <property type="evidence" value="ECO:0007669"/>
    <property type="project" value="InterPro"/>
</dbReference>
<dbReference type="GO" id="GO:0006783">
    <property type="term" value="P:heme biosynthetic process"/>
    <property type="evidence" value="ECO:0007669"/>
    <property type="project" value="TreeGrafter"/>
</dbReference>
<dbReference type="OrthoDB" id="103611at2157"/>
<dbReference type="EMBL" id="FMID01000041">
    <property type="protein sequence ID" value="SCL75772.1"/>
    <property type="molecule type" value="Genomic_DNA"/>
</dbReference>
<sequence length="172" mass="19251">MNVIVVYASKYGSTKEIAEFIAEKLREHGMQTEARSVDAAPDPGDYDAVVVGSAVYMGHWMKEAAEFVRRDRTVLAGRPVWLFSSGPLELESKTSPDDPELEPKEISEFRELIHPRDHHVFFGALDPERLGLQHRLIRKLPAGRALLPEGDFRNWDDVETWAGGIAQALGTP</sequence>
<feature type="domain" description="Flavodoxin-like" evidence="1">
    <location>
        <begin position="3"/>
        <end position="166"/>
    </location>
</feature>
<dbReference type="PANTHER" id="PTHR38030:SF2">
    <property type="entry name" value="PROTOPORPHYRINOGEN IX DEHYDROGENASE [QUINONE]"/>
    <property type="match status" value="1"/>
</dbReference>